<dbReference type="Proteomes" id="UP001732700">
    <property type="component" value="Chromosome 7A"/>
</dbReference>
<organism evidence="1 2">
    <name type="scientific">Avena sativa</name>
    <name type="common">Oat</name>
    <dbReference type="NCBI Taxonomy" id="4498"/>
    <lineage>
        <taxon>Eukaryota</taxon>
        <taxon>Viridiplantae</taxon>
        <taxon>Streptophyta</taxon>
        <taxon>Embryophyta</taxon>
        <taxon>Tracheophyta</taxon>
        <taxon>Spermatophyta</taxon>
        <taxon>Magnoliopsida</taxon>
        <taxon>Liliopsida</taxon>
        <taxon>Poales</taxon>
        <taxon>Poaceae</taxon>
        <taxon>BOP clade</taxon>
        <taxon>Pooideae</taxon>
        <taxon>Poodae</taxon>
        <taxon>Poeae</taxon>
        <taxon>Poeae Chloroplast Group 1 (Aveneae type)</taxon>
        <taxon>Aveninae</taxon>
        <taxon>Avena</taxon>
    </lineage>
</organism>
<reference evidence="1" key="1">
    <citation type="submission" date="2021-05" db="EMBL/GenBank/DDBJ databases">
        <authorList>
            <person name="Scholz U."/>
            <person name="Mascher M."/>
            <person name="Fiebig A."/>
        </authorList>
    </citation>
    <scope>NUCLEOTIDE SEQUENCE [LARGE SCALE GENOMIC DNA]</scope>
</reference>
<dbReference type="EnsemblPlants" id="AVESA.00010b.r2.7AG1194660.3">
    <property type="protein sequence ID" value="AVESA.00010b.r2.7AG1194660.3.CDS"/>
    <property type="gene ID" value="AVESA.00010b.r2.7AG1194660"/>
</dbReference>
<keyword evidence="2" id="KW-1185">Reference proteome</keyword>
<protein>
    <submittedName>
        <fullName evidence="1">Uncharacterized protein</fullName>
    </submittedName>
</protein>
<proteinExistence type="predicted"/>
<sequence length="241" mass="26768">MDIVGTVEEDKRDAELNLDGKGRCCTGFVVEENTNHITILTCAHLIQHVFKSSDPISVRKANELFAVHVLCDHYELSFRRPLQSIHATRNYARATIIAINCTKDLLLLRVIRKEVMNLNRRCRNSHRALAISPSPPETFDKCAMISWPPLKPRTAVGGAVANPSRPFLDIVEEEEENPVEYTMDFIQADIASETGSSGAPLLDGNGRVIGLLHGGFGGRFSYFVSHHDIVQFLMQSGILAN</sequence>
<evidence type="ECO:0000313" key="2">
    <source>
        <dbReference type="Proteomes" id="UP001732700"/>
    </source>
</evidence>
<accession>A0ACD5ZM85</accession>
<evidence type="ECO:0000313" key="1">
    <source>
        <dbReference type="EnsemblPlants" id="AVESA.00010b.r2.7AG1194660.3.CDS"/>
    </source>
</evidence>
<reference evidence="1" key="2">
    <citation type="submission" date="2025-09" db="UniProtKB">
        <authorList>
            <consortium name="EnsemblPlants"/>
        </authorList>
    </citation>
    <scope>IDENTIFICATION</scope>
</reference>
<name>A0ACD5ZM85_AVESA</name>